<dbReference type="NCBIfam" id="NF007985">
    <property type="entry name" value="PRK10713.1"/>
    <property type="match status" value="1"/>
</dbReference>
<evidence type="ECO:0000313" key="2">
    <source>
        <dbReference type="EMBL" id="QCI26310.1"/>
    </source>
</evidence>
<reference evidence="2 3" key="1">
    <citation type="submission" date="2018-10" db="EMBL/GenBank/DDBJ databases">
        <title>Comparative functional genomics of the obligate endosymbiont Buchnera aphidicola.</title>
        <authorList>
            <person name="Chong R.A."/>
        </authorList>
    </citation>
    <scope>NUCLEOTIDE SEQUENCE [LARGE SCALE GENOMIC DNA]</scope>
    <source>
        <strain evidence="2 3">Ssp</strain>
    </source>
</reference>
<dbReference type="InterPro" id="IPR001041">
    <property type="entry name" value="2Fe-2S_ferredoxin-type"/>
</dbReference>
<organism evidence="2 3">
    <name type="scientific">Buchnera aphidicola</name>
    <name type="common">Stegophylla sp.</name>
    <dbReference type="NCBI Taxonomy" id="2315800"/>
    <lineage>
        <taxon>Bacteria</taxon>
        <taxon>Pseudomonadati</taxon>
        <taxon>Pseudomonadota</taxon>
        <taxon>Gammaproteobacteria</taxon>
        <taxon>Enterobacterales</taxon>
        <taxon>Erwiniaceae</taxon>
        <taxon>Buchnera</taxon>
    </lineage>
</organism>
<dbReference type="EMBL" id="CP032998">
    <property type="protein sequence ID" value="QCI26310.1"/>
    <property type="molecule type" value="Genomic_DNA"/>
</dbReference>
<gene>
    <name evidence="2" type="ORF">D9V79_00605</name>
</gene>
<dbReference type="InterPro" id="IPR036010">
    <property type="entry name" value="2Fe-2S_ferredoxin-like_sf"/>
</dbReference>
<feature type="domain" description="2Fe-2S ferredoxin-type" evidence="1">
    <location>
        <begin position="13"/>
        <end position="97"/>
    </location>
</feature>
<dbReference type="Proteomes" id="UP000298636">
    <property type="component" value="Chromosome"/>
</dbReference>
<dbReference type="GO" id="GO:0051537">
    <property type="term" value="F:2 iron, 2 sulfur cluster binding"/>
    <property type="evidence" value="ECO:0007669"/>
    <property type="project" value="InterPro"/>
</dbReference>
<proteinExistence type="predicted"/>
<dbReference type="InterPro" id="IPR006058">
    <property type="entry name" value="2Fe2S_fd_BS"/>
</dbReference>
<dbReference type="PROSITE" id="PS51085">
    <property type="entry name" value="2FE2S_FER_2"/>
    <property type="match status" value="1"/>
</dbReference>
<name>A0A4D6YKE8_9GAMM</name>
<dbReference type="Gene3D" id="3.10.20.30">
    <property type="match status" value="1"/>
</dbReference>
<dbReference type="InterPro" id="IPR012675">
    <property type="entry name" value="Beta-grasp_dom_sf"/>
</dbReference>
<dbReference type="CDD" id="cd00207">
    <property type="entry name" value="fer2"/>
    <property type="match status" value="1"/>
</dbReference>
<dbReference type="AlphaFoldDB" id="A0A4D6YKE8"/>
<dbReference type="SUPFAM" id="SSF54292">
    <property type="entry name" value="2Fe-2S ferredoxin-like"/>
    <property type="match status" value="1"/>
</dbReference>
<evidence type="ECO:0000313" key="3">
    <source>
        <dbReference type="Proteomes" id="UP000298636"/>
    </source>
</evidence>
<protein>
    <recommendedName>
        <fullName evidence="1">2Fe-2S ferredoxin-type domain-containing protein</fullName>
    </recommendedName>
</protein>
<sequence>MNSKISNYNHKYYTITLNNKIYKIHKKYKKYSLLKILQFNHIHILYQCQTGYCGTCRIKLIKGKIKYFNNNFIAFLNPGEILSCYCTINSNIIIAML</sequence>
<accession>A0A4D6YKE8</accession>
<evidence type="ECO:0000259" key="1">
    <source>
        <dbReference type="PROSITE" id="PS51085"/>
    </source>
</evidence>
<dbReference type="PROSITE" id="PS00197">
    <property type="entry name" value="2FE2S_FER_1"/>
    <property type="match status" value="1"/>
</dbReference>
<dbReference type="Pfam" id="PF00111">
    <property type="entry name" value="Fer2"/>
    <property type="match status" value="1"/>
</dbReference>
<keyword evidence="3" id="KW-1185">Reference proteome</keyword>
<dbReference type="RefSeq" id="WP_158351681.1">
    <property type="nucleotide sequence ID" value="NZ_CP032998.1"/>
</dbReference>
<dbReference type="OrthoDB" id="9806195at2"/>